<evidence type="ECO:0000313" key="2">
    <source>
        <dbReference type="Proteomes" id="UP000253647"/>
    </source>
</evidence>
<organism evidence="1 2">
    <name type="scientific">Marinobacter nauticus</name>
    <name type="common">Marinobacter hydrocarbonoclasticus</name>
    <name type="synonym">Marinobacter aquaeolei</name>
    <dbReference type="NCBI Taxonomy" id="2743"/>
    <lineage>
        <taxon>Bacteria</taxon>
        <taxon>Pseudomonadati</taxon>
        <taxon>Pseudomonadota</taxon>
        <taxon>Gammaproteobacteria</taxon>
        <taxon>Pseudomonadales</taxon>
        <taxon>Marinobacteraceae</taxon>
        <taxon>Marinobacter</taxon>
    </lineage>
</organism>
<dbReference type="AlphaFoldDB" id="A0A368X4H5"/>
<dbReference type="EMBL" id="QPJI01000020">
    <property type="protein sequence ID" value="RCW62900.1"/>
    <property type="molecule type" value="Genomic_DNA"/>
</dbReference>
<protein>
    <submittedName>
        <fullName evidence="1">Uncharacterized protein</fullName>
    </submittedName>
</protein>
<comment type="caution">
    <text evidence="1">The sequence shown here is derived from an EMBL/GenBank/DDBJ whole genome shotgun (WGS) entry which is preliminary data.</text>
</comment>
<dbReference type="RefSeq" id="WP_114435381.1">
    <property type="nucleotide sequence ID" value="NZ_QPJI01000020.1"/>
</dbReference>
<sequence>MNITWIEHKGSPVTIDPDLGYEAIRGELRSLIVMHEPRRQPLIVKVRRDGLGQSIAPDNSCLWVSGFLHDYYIVYV</sequence>
<reference evidence="1 2" key="1">
    <citation type="submission" date="2018-07" db="EMBL/GenBank/DDBJ databases">
        <title>Freshwater and sediment microbial communities from various areas in North America, analyzing microbe dynamics in response to fracking.</title>
        <authorList>
            <person name="Lamendella R."/>
        </authorList>
    </citation>
    <scope>NUCLEOTIDE SEQUENCE [LARGE SCALE GENOMIC DNA]</scope>
    <source>
        <strain evidence="1 2">105B</strain>
    </source>
</reference>
<evidence type="ECO:0000313" key="1">
    <source>
        <dbReference type="EMBL" id="RCW62900.1"/>
    </source>
</evidence>
<dbReference type="Proteomes" id="UP000253647">
    <property type="component" value="Unassembled WGS sequence"/>
</dbReference>
<proteinExistence type="predicted"/>
<gene>
    <name evidence="1" type="ORF">DET61_12022</name>
</gene>
<name>A0A368X4H5_MARNT</name>
<accession>A0A368X4H5</accession>